<dbReference type="PANTHER" id="PTHR34289:SF5">
    <property type="entry name" value="KERATIN-ASSOCIATED PROTEIN (DUF819)"/>
    <property type="match status" value="1"/>
</dbReference>
<dbReference type="GeneID" id="110729607"/>
<feature type="transmembrane region" description="Helical" evidence="1">
    <location>
        <begin position="251"/>
        <end position="274"/>
    </location>
</feature>
<keyword evidence="1" id="KW-1133">Transmembrane helix</keyword>
<dbReference type="InterPro" id="IPR008537">
    <property type="entry name" value="DUF819"/>
</dbReference>
<reference evidence="2" key="1">
    <citation type="journal article" date="2017" name="Nature">
        <title>The genome of Chenopodium quinoa.</title>
        <authorList>
            <person name="Jarvis D.E."/>
            <person name="Ho Y.S."/>
            <person name="Lightfoot D.J."/>
            <person name="Schmoeckel S.M."/>
            <person name="Li B."/>
            <person name="Borm T.J.A."/>
            <person name="Ohyanagi H."/>
            <person name="Mineta K."/>
            <person name="Michell C.T."/>
            <person name="Saber N."/>
            <person name="Kharbatia N.M."/>
            <person name="Rupper R.R."/>
            <person name="Sharp A.R."/>
            <person name="Dally N."/>
            <person name="Boughton B.A."/>
            <person name="Woo Y.H."/>
            <person name="Gao G."/>
            <person name="Schijlen E.G.W.M."/>
            <person name="Guo X."/>
            <person name="Momin A.A."/>
            <person name="Negrao S."/>
            <person name="Al-Babili S."/>
            <person name="Gehring C."/>
            <person name="Roessner U."/>
            <person name="Jung C."/>
            <person name="Murphy K."/>
            <person name="Arold S.T."/>
            <person name="Gojobori T."/>
            <person name="van der Linden C.G."/>
            <person name="van Loo E.N."/>
            <person name="Jellen E.N."/>
            <person name="Maughan P.J."/>
            <person name="Tester M."/>
        </authorList>
    </citation>
    <scope>NUCLEOTIDE SEQUENCE [LARGE SCALE GENOMIC DNA]</scope>
    <source>
        <strain evidence="2">cv. PI 614886</strain>
    </source>
</reference>
<evidence type="ECO:0000256" key="1">
    <source>
        <dbReference type="SAM" id="Phobius"/>
    </source>
</evidence>
<sequence>MTLLANEYFGDLRSEKTKVGSMISSALVSILIGLAASNLRIIPYEAKTYSIVLEYLLPLTVPLLLFRANMRQLAQSTGKLLLAFLLGSVATVIGTVVAFFIVPMRSLGADGWKIATALMGSYIGGSVNYIAISEILGTSPSNVAAGVAADNVICAVYFMVLFAIASRIPPEVSKSATDVAVTSESKTEIKFHTLPTATSIAVSFAICSCAAYITKLSGIQGGIIPIATAIVVILATVCPPIFSYLAPSAEVISSISMQVFFVVIGASGNVWSVINTAPSIFLFAFVQVMVHLFIILGLGKIFNFDLKLLLLASNANIGGPTTASGMATSKGWKSLIIPGILIGIFGIAIATFVAIGVGVTVLKHM</sequence>
<organism evidence="2 3">
    <name type="scientific">Chenopodium quinoa</name>
    <name type="common">Quinoa</name>
    <dbReference type="NCBI Taxonomy" id="63459"/>
    <lineage>
        <taxon>Eukaryota</taxon>
        <taxon>Viridiplantae</taxon>
        <taxon>Streptophyta</taxon>
        <taxon>Embryophyta</taxon>
        <taxon>Tracheophyta</taxon>
        <taxon>Spermatophyta</taxon>
        <taxon>Magnoliopsida</taxon>
        <taxon>eudicotyledons</taxon>
        <taxon>Gunneridae</taxon>
        <taxon>Pentapetalae</taxon>
        <taxon>Caryophyllales</taxon>
        <taxon>Chenopodiaceae</taxon>
        <taxon>Chenopodioideae</taxon>
        <taxon>Atripliceae</taxon>
        <taxon>Chenopodium</taxon>
    </lineage>
</organism>
<keyword evidence="3" id="KW-1185">Reference proteome</keyword>
<feature type="transmembrane region" description="Helical" evidence="1">
    <location>
        <begin position="114"/>
        <end position="131"/>
    </location>
</feature>
<name>A0A803M084_CHEQI</name>
<dbReference type="PANTHER" id="PTHR34289">
    <property type="entry name" value="PROTEIN, PUTATIVE (DUF819)-RELATED"/>
    <property type="match status" value="1"/>
</dbReference>
<evidence type="ECO:0008006" key="4">
    <source>
        <dbReference type="Google" id="ProtNLM"/>
    </source>
</evidence>
<feature type="transmembrane region" description="Helical" evidence="1">
    <location>
        <begin position="48"/>
        <end position="68"/>
    </location>
</feature>
<dbReference type="Pfam" id="PF05684">
    <property type="entry name" value="DUF819"/>
    <property type="match status" value="1"/>
</dbReference>
<feature type="transmembrane region" description="Helical" evidence="1">
    <location>
        <begin position="226"/>
        <end position="245"/>
    </location>
</feature>
<feature type="transmembrane region" description="Helical" evidence="1">
    <location>
        <begin position="194"/>
        <end position="214"/>
    </location>
</feature>
<dbReference type="AlphaFoldDB" id="A0A803M084"/>
<keyword evidence="1" id="KW-0812">Transmembrane</keyword>
<evidence type="ECO:0000313" key="2">
    <source>
        <dbReference type="EnsemblPlants" id="AUR62021135-RA:cds"/>
    </source>
</evidence>
<dbReference type="RefSeq" id="XP_021765053.1">
    <property type="nucleotide sequence ID" value="XM_021909361.1"/>
</dbReference>
<feature type="transmembrane region" description="Helical" evidence="1">
    <location>
        <begin position="80"/>
        <end position="102"/>
    </location>
</feature>
<accession>A0A803M084</accession>
<gene>
    <name evidence="2" type="primary">LOC110729607</name>
</gene>
<dbReference type="Gramene" id="AUR62021135-RA">
    <property type="protein sequence ID" value="AUR62021135-RA:cds"/>
    <property type="gene ID" value="AUR62021135"/>
</dbReference>
<evidence type="ECO:0000313" key="3">
    <source>
        <dbReference type="Proteomes" id="UP000596660"/>
    </source>
</evidence>
<reference evidence="2" key="2">
    <citation type="submission" date="2021-03" db="UniProtKB">
        <authorList>
            <consortium name="EnsemblPlants"/>
        </authorList>
    </citation>
    <scope>IDENTIFICATION</scope>
</reference>
<protein>
    <recommendedName>
        <fullName evidence="4">Membrane protein YjcL</fullName>
    </recommendedName>
</protein>
<keyword evidence="1" id="KW-0472">Membrane</keyword>
<dbReference type="OMA" id="MALHIFT"/>
<feature type="transmembrane region" description="Helical" evidence="1">
    <location>
        <begin position="335"/>
        <end position="362"/>
    </location>
</feature>
<feature type="transmembrane region" description="Helical" evidence="1">
    <location>
        <begin position="281"/>
        <end position="302"/>
    </location>
</feature>
<proteinExistence type="predicted"/>
<dbReference type="Proteomes" id="UP000596660">
    <property type="component" value="Unplaced"/>
</dbReference>
<feature type="transmembrane region" description="Helical" evidence="1">
    <location>
        <begin position="143"/>
        <end position="165"/>
    </location>
</feature>
<dbReference type="EnsemblPlants" id="AUR62021135-RA">
    <property type="protein sequence ID" value="AUR62021135-RA:cds"/>
    <property type="gene ID" value="AUR62021135"/>
</dbReference>
<feature type="transmembrane region" description="Helical" evidence="1">
    <location>
        <begin position="21"/>
        <end position="42"/>
    </location>
</feature>